<keyword evidence="1" id="KW-0732">Signal</keyword>
<sequence length="392" mass="43271">MKLTRLFTTTALATGAALVVSLGAAVPATASAKHDRNVEHAQAAYAAMQQYLYTVDGSSLYLERTVPTEEDQKYSYEWPFSQAHVATLDLTGIPGRVGRSFTDDLADRKVGQERYWNAGGGSTGLPGYDSYVRPPRGQGGDMFYDDNEWVALAKVQEYLATGDTAALNRAKRLFDLVASGWDTDASHAAPGGVFWTQAPWSQDRNTVSTMPGAELATRLYLITKKKSYLDWAQRSVAWTDKHLLAPNGLYWDHIGLDGTIEKTQWSYNQGVSLGAHALLYQATGDRAYLKQAKAIASKSLAFYAQDGRLERQPMFFNSIYFKNLLLLESITGGHVYRDAMQAYADNQWADVRDPATDLFPVDGAPTTLLDQAAMTQIYATLAWPRGKASILY</sequence>
<dbReference type="InterPro" id="IPR005198">
    <property type="entry name" value="Glyco_hydro_76"/>
</dbReference>
<protein>
    <submittedName>
        <fullName evidence="2">Glycoside hydrolase family 76 protein</fullName>
    </submittedName>
</protein>
<dbReference type="InterPro" id="IPR053169">
    <property type="entry name" value="MUG_Protein"/>
</dbReference>
<dbReference type="RefSeq" id="WP_289444735.1">
    <property type="nucleotide sequence ID" value="NZ_JAUCGR010000001.1"/>
</dbReference>
<gene>
    <name evidence="2" type="ORF">QRT05_01950</name>
</gene>
<dbReference type="InterPro" id="IPR008928">
    <property type="entry name" value="6-hairpin_glycosidase_sf"/>
</dbReference>
<keyword evidence="2" id="KW-0378">Hydrolase</keyword>
<feature type="signal peptide" evidence="1">
    <location>
        <begin position="1"/>
        <end position="32"/>
    </location>
</feature>
<comment type="caution">
    <text evidence="2">The sequence shown here is derived from an EMBL/GenBank/DDBJ whole genome shotgun (WGS) entry which is preliminary data.</text>
</comment>
<accession>A0ABT7S392</accession>
<dbReference type="GO" id="GO:0016787">
    <property type="term" value="F:hydrolase activity"/>
    <property type="evidence" value="ECO:0007669"/>
    <property type="project" value="UniProtKB-KW"/>
</dbReference>
<keyword evidence="3" id="KW-1185">Reference proteome</keyword>
<dbReference type="Proteomes" id="UP001321453">
    <property type="component" value="Unassembled WGS sequence"/>
</dbReference>
<dbReference type="EMBL" id="JAUCGR010000001">
    <property type="protein sequence ID" value="MDM7830085.1"/>
    <property type="molecule type" value="Genomic_DNA"/>
</dbReference>
<proteinExistence type="predicted"/>
<evidence type="ECO:0000313" key="2">
    <source>
        <dbReference type="EMBL" id="MDM7830085.1"/>
    </source>
</evidence>
<dbReference type="InterPro" id="IPR014512">
    <property type="entry name" value="O_gly_hydro"/>
</dbReference>
<evidence type="ECO:0000256" key="1">
    <source>
        <dbReference type="SAM" id="SignalP"/>
    </source>
</evidence>
<dbReference type="Pfam" id="PF03663">
    <property type="entry name" value="Glyco_hydro_76"/>
    <property type="match status" value="1"/>
</dbReference>
<organism evidence="2 3">
    <name type="scientific">Cellulomonas edaphi</name>
    <dbReference type="NCBI Taxonomy" id="3053468"/>
    <lineage>
        <taxon>Bacteria</taxon>
        <taxon>Bacillati</taxon>
        <taxon>Actinomycetota</taxon>
        <taxon>Actinomycetes</taxon>
        <taxon>Micrococcales</taxon>
        <taxon>Cellulomonadaceae</taxon>
        <taxon>Cellulomonas</taxon>
    </lineage>
</organism>
<dbReference type="PIRSF" id="PIRSF021505">
    <property type="entry name" value="O_gly_hdrol"/>
    <property type="match status" value="1"/>
</dbReference>
<reference evidence="2 3" key="1">
    <citation type="submission" date="2023-06" db="EMBL/GenBank/DDBJ databases">
        <title>Cellulomonas sp. MW9 Whole genome sequence.</title>
        <authorList>
            <person name="Park S."/>
        </authorList>
    </citation>
    <scope>NUCLEOTIDE SEQUENCE [LARGE SCALE GENOMIC DNA]</scope>
    <source>
        <strain evidence="2 3">MW9</strain>
    </source>
</reference>
<evidence type="ECO:0000313" key="3">
    <source>
        <dbReference type="Proteomes" id="UP001321453"/>
    </source>
</evidence>
<dbReference type="SUPFAM" id="SSF48208">
    <property type="entry name" value="Six-hairpin glycosidases"/>
    <property type="match status" value="1"/>
</dbReference>
<dbReference type="PANTHER" id="PTHR47791">
    <property type="entry name" value="MEIOTICALLY UP-REGULATED GENE 191 PROTEIN"/>
    <property type="match status" value="1"/>
</dbReference>
<dbReference type="PANTHER" id="PTHR47791:SF4">
    <property type="entry name" value="(PUTATIVE SECRETED PROTEIN)-RELATED"/>
    <property type="match status" value="1"/>
</dbReference>
<dbReference type="Gene3D" id="1.50.10.20">
    <property type="match status" value="1"/>
</dbReference>
<feature type="chain" id="PRO_5045211133" evidence="1">
    <location>
        <begin position="33"/>
        <end position="392"/>
    </location>
</feature>
<name>A0ABT7S392_9CELL</name>